<feature type="domain" description="AAA+ ATPase" evidence="13">
    <location>
        <begin position="215"/>
        <end position="355"/>
    </location>
</feature>
<name>A0A2Z7BDG2_9LAMI</name>
<evidence type="ECO:0000313" key="14">
    <source>
        <dbReference type="EMBL" id="KZV32125.1"/>
    </source>
</evidence>
<dbReference type="InterPro" id="IPR027417">
    <property type="entry name" value="P-loop_NTPase"/>
</dbReference>
<dbReference type="OrthoDB" id="1154031at2759"/>
<dbReference type="Pfam" id="PF17862">
    <property type="entry name" value="AAA_lid_3"/>
    <property type="match status" value="1"/>
</dbReference>
<evidence type="ECO:0000256" key="7">
    <source>
        <dbReference type="ARBA" id="ARBA00022942"/>
    </source>
</evidence>
<dbReference type="Gene3D" id="1.10.8.60">
    <property type="match status" value="1"/>
</dbReference>
<evidence type="ECO:0000256" key="11">
    <source>
        <dbReference type="SAM" id="Coils"/>
    </source>
</evidence>
<evidence type="ECO:0000256" key="8">
    <source>
        <dbReference type="ARBA" id="ARBA00023242"/>
    </source>
</evidence>
<evidence type="ECO:0000256" key="1">
    <source>
        <dbReference type="ARBA" id="ARBA00004123"/>
    </source>
</evidence>
<sequence>MATAAVETRPGEKSKQHHQQAGTGAGGGEGLRQYYQQRIQDMQLLVRQKDHDLQRLEAQRNDLNARVRSLKEELQLLQEPGSYVGEVVKVMGKSKVLVKVHPEGKYVVDIDKNIDITKITPSTRVALRNDSYVLHLILPSKVDPLVNLMKVEKVPDSTYDMIGGLDQQIKEIKEVFFKFSFGCRFILEVFSYEFAIVIELPIKHPELFESLGIAQPKGVLLYGPPGTGKTLLARAVAHHTDCTFIRVSGSELVQKYIGEGSRMVRELFVMAREHAPSIIFMDEIDSIGSARMESGSGNGDSEVQRTMLELLNQLDGFEASNKIKVLMATNRIDILDQALLRPGRIDRKIEFPNPNEDSRFDILKIHSRKMNMMRGIDLKKIAEKMNGASGAELKAVCTEAGMFALRERRVHVTQEDFEMAVAKVMKKDTDKNMSLRKLWK</sequence>
<dbReference type="GO" id="GO:0005524">
    <property type="term" value="F:ATP binding"/>
    <property type="evidence" value="ECO:0007669"/>
    <property type="project" value="UniProtKB-KW"/>
</dbReference>
<dbReference type="InterPro" id="IPR032501">
    <property type="entry name" value="Prot_ATP_ID_OB_2nd"/>
</dbReference>
<keyword evidence="11" id="KW-0175">Coiled coil</keyword>
<dbReference type="EMBL" id="KV006930">
    <property type="protein sequence ID" value="KZV32125.1"/>
    <property type="molecule type" value="Genomic_DNA"/>
</dbReference>
<dbReference type="InterPro" id="IPR041569">
    <property type="entry name" value="AAA_lid_3"/>
</dbReference>
<comment type="subunit">
    <text evidence="9">Component of the 19S regulatory particle (RP/PA700) base subcomplex of the 26S proteasome. The 26S proteasome is composed of a core protease (CP), known as the 20S proteasome, capped at one or both ends by the 19S regulatory particle (RP/PA700). The RP/PA700 complex is composed of at least 17 different subunits in two subcomplexes, the base and the lid, which form the portions proximal and distal to the 20S proteolytic core, respectively.</text>
</comment>
<dbReference type="FunFam" id="3.40.50.300:FF:000030">
    <property type="entry name" value="26S protease regulatory subunit 8"/>
    <property type="match status" value="1"/>
</dbReference>
<dbReference type="GO" id="GO:0005634">
    <property type="term" value="C:nucleus"/>
    <property type="evidence" value="ECO:0007669"/>
    <property type="project" value="UniProtKB-SubCell"/>
</dbReference>
<feature type="region of interest" description="Disordered" evidence="12">
    <location>
        <begin position="1"/>
        <end position="30"/>
    </location>
</feature>
<keyword evidence="6 10" id="KW-0067">ATP-binding</keyword>
<dbReference type="GO" id="GO:0005737">
    <property type="term" value="C:cytoplasm"/>
    <property type="evidence" value="ECO:0007669"/>
    <property type="project" value="UniProtKB-SubCell"/>
</dbReference>
<dbReference type="SUPFAM" id="SSF52540">
    <property type="entry name" value="P-loop containing nucleoside triphosphate hydrolases"/>
    <property type="match status" value="1"/>
</dbReference>
<dbReference type="FunFam" id="2.40.50.140:FF:000044">
    <property type="entry name" value="26S protease regulatory subunit 8"/>
    <property type="match status" value="1"/>
</dbReference>
<dbReference type="Gene3D" id="2.40.50.140">
    <property type="entry name" value="Nucleic acid-binding proteins"/>
    <property type="match status" value="1"/>
</dbReference>
<organism evidence="14 15">
    <name type="scientific">Dorcoceras hygrometricum</name>
    <dbReference type="NCBI Taxonomy" id="472368"/>
    <lineage>
        <taxon>Eukaryota</taxon>
        <taxon>Viridiplantae</taxon>
        <taxon>Streptophyta</taxon>
        <taxon>Embryophyta</taxon>
        <taxon>Tracheophyta</taxon>
        <taxon>Spermatophyta</taxon>
        <taxon>Magnoliopsida</taxon>
        <taxon>eudicotyledons</taxon>
        <taxon>Gunneridae</taxon>
        <taxon>Pentapetalae</taxon>
        <taxon>asterids</taxon>
        <taxon>lamiids</taxon>
        <taxon>Lamiales</taxon>
        <taxon>Gesneriaceae</taxon>
        <taxon>Didymocarpoideae</taxon>
        <taxon>Trichosporeae</taxon>
        <taxon>Loxocarpinae</taxon>
        <taxon>Dorcoceras</taxon>
    </lineage>
</organism>
<keyword evidence="8" id="KW-0539">Nucleus</keyword>
<dbReference type="PANTHER" id="PTHR23073">
    <property type="entry name" value="26S PROTEASOME REGULATORY SUBUNIT"/>
    <property type="match status" value="1"/>
</dbReference>
<keyword evidence="4" id="KW-0963">Cytoplasm</keyword>
<dbReference type="GO" id="GO:0016887">
    <property type="term" value="F:ATP hydrolysis activity"/>
    <property type="evidence" value="ECO:0007669"/>
    <property type="project" value="InterPro"/>
</dbReference>
<dbReference type="Pfam" id="PF00004">
    <property type="entry name" value="AAA"/>
    <property type="match status" value="1"/>
</dbReference>
<evidence type="ECO:0000256" key="5">
    <source>
        <dbReference type="ARBA" id="ARBA00022741"/>
    </source>
</evidence>
<comment type="subcellular location">
    <subcellularLocation>
        <location evidence="2">Cytoplasm</location>
    </subcellularLocation>
    <subcellularLocation>
        <location evidence="1">Nucleus</location>
    </subcellularLocation>
</comment>
<evidence type="ECO:0000256" key="3">
    <source>
        <dbReference type="ARBA" id="ARBA00006914"/>
    </source>
</evidence>
<keyword evidence="5 10" id="KW-0547">Nucleotide-binding</keyword>
<evidence type="ECO:0000256" key="12">
    <source>
        <dbReference type="SAM" id="MobiDB-lite"/>
    </source>
</evidence>
<dbReference type="SMART" id="SM00382">
    <property type="entry name" value="AAA"/>
    <property type="match status" value="1"/>
</dbReference>
<evidence type="ECO:0000256" key="9">
    <source>
        <dbReference type="ARBA" id="ARBA00061931"/>
    </source>
</evidence>
<comment type="similarity">
    <text evidence="3 10">Belongs to the AAA ATPase family.</text>
</comment>
<keyword evidence="7" id="KW-0647">Proteasome</keyword>
<dbReference type="Pfam" id="PF16450">
    <property type="entry name" value="Prot_ATP_ID_OB_C"/>
    <property type="match status" value="1"/>
</dbReference>
<dbReference type="Gene3D" id="3.40.50.300">
    <property type="entry name" value="P-loop containing nucleotide triphosphate hydrolases"/>
    <property type="match status" value="1"/>
</dbReference>
<evidence type="ECO:0000313" key="15">
    <source>
        <dbReference type="Proteomes" id="UP000250235"/>
    </source>
</evidence>
<evidence type="ECO:0000256" key="10">
    <source>
        <dbReference type="RuleBase" id="RU003651"/>
    </source>
</evidence>
<accession>A0A2Z7BDG2</accession>
<reference evidence="14 15" key="1">
    <citation type="journal article" date="2015" name="Proc. Natl. Acad. Sci. U.S.A.">
        <title>The resurrection genome of Boea hygrometrica: A blueprint for survival of dehydration.</title>
        <authorList>
            <person name="Xiao L."/>
            <person name="Yang G."/>
            <person name="Zhang L."/>
            <person name="Yang X."/>
            <person name="Zhao S."/>
            <person name="Ji Z."/>
            <person name="Zhou Q."/>
            <person name="Hu M."/>
            <person name="Wang Y."/>
            <person name="Chen M."/>
            <person name="Xu Y."/>
            <person name="Jin H."/>
            <person name="Xiao X."/>
            <person name="Hu G."/>
            <person name="Bao F."/>
            <person name="Hu Y."/>
            <person name="Wan P."/>
            <person name="Li L."/>
            <person name="Deng X."/>
            <person name="Kuang T."/>
            <person name="Xiang C."/>
            <person name="Zhu J.K."/>
            <person name="Oliver M.J."/>
            <person name="He Y."/>
        </authorList>
    </citation>
    <scope>NUCLEOTIDE SEQUENCE [LARGE SCALE GENOMIC DNA]</scope>
    <source>
        <strain evidence="15">cv. XS01</strain>
    </source>
</reference>
<dbReference type="InterPro" id="IPR003960">
    <property type="entry name" value="ATPase_AAA_CS"/>
</dbReference>
<evidence type="ECO:0000256" key="2">
    <source>
        <dbReference type="ARBA" id="ARBA00004496"/>
    </source>
</evidence>
<evidence type="ECO:0000256" key="6">
    <source>
        <dbReference type="ARBA" id="ARBA00022840"/>
    </source>
</evidence>
<dbReference type="InterPro" id="IPR050221">
    <property type="entry name" value="26S_Proteasome_ATPase"/>
</dbReference>
<dbReference type="InterPro" id="IPR003959">
    <property type="entry name" value="ATPase_AAA_core"/>
</dbReference>
<dbReference type="GO" id="GO:0000502">
    <property type="term" value="C:proteasome complex"/>
    <property type="evidence" value="ECO:0007669"/>
    <property type="project" value="UniProtKB-KW"/>
</dbReference>
<dbReference type="InterPro" id="IPR012340">
    <property type="entry name" value="NA-bd_OB-fold"/>
</dbReference>
<keyword evidence="15" id="KW-1185">Reference proteome</keyword>
<dbReference type="AlphaFoldDB" id="A0A2Z7BDG2"/>
<dbReference type="CDD" id="cd19502">
    <property type="entry name" value="RecA-like_PAN_like"/>
    <property type="match status" value="1"/>
</dbReference>
<feature type="coiled-coil region" evidence="11">
    <location>
        <begin position="39"/>
        <end position="80"/>
    </location>
</feature>
<dbReference type="Proteomes" id="UP000250235">
    <property type="component" value="Unassembled WGS sequence"/>
</dbReference>
<dbReference type="InterPro" id="IPR003593">
    <property type="entry name" value="AAA+_ATPase"/>
</dbReference>
<evidence type="ECO:0000259" key="13">
    <source>
        <dbReference type="SMART" id="SM00382"/>
    </source>
</evidence>
<evidence type="ECO:0000256" key="4">
    <source>
        <dbReference type="ARBA" id="ARBA00022490"/>
    </source>
</evidence>
<protein>
    <recommendedName>
        <fullName evidence="13">AAA+ ATPase domain-containing protein</fullName>
    </recommendedName>
</protein>
<gene>
    <name evidence="14" type="ORF">F511_29856</name>
</gene>
<dbReference type="FunFam" id="1.10.8.60:FF:000006">
    <property type="entry name" value="26S protease regulatory subunit 8"/>
    <property type="match status" value="1"/>
</dbReference>
<proteinExistence type="inferred from homology"/>
<dbReference type="PROSITE" id="PS00674">
    <property type="entry name" value="AAA"/>
    <property type="match status" value="1"/>
</dbReference>